<dbReference type="AlphaFoldDB" id="A0A0V1KQP7"/>
<reference evidence="1 2" key="1">
    <citation type="submission" date="2015-05" db="EMBL/GenBank/DDBJ databases">
        <title>Evolution of Trichinella species and genotypes.</title>
        <authorList>
            <person name="Korhonen P.K."/>
            <person name="Edoardo P."/>
            <person name="Giuseppe L.R."/>
            <person name="Gasser R.B."/>
        </authorList>
    </citation>
    <scope>NUCLEOTIDE SEQUENCE [LARGE SCALE GENOMIC DNA]</scope>
    <source>
        <strain evidence="1">ISS10</strain>
    </source>
</reference>
<organism evidence="1 2">
    <name type="scientific">Trichinella nativa</name>
    <dbReference type="NCBI Taxonomy" id="6335"/>
    <lineage>
        <taxon>Eukaryota</taxon>
        <taxon>Metazoa</taxon>
        <taxon>Ecdysozoa</taxon>
        <taxon>Nematoda</taxon>
        <taxon>Enoplea</taxon>
        <taxon>Dorylaimia</taxon>
        <taxon>Trichinellida</taxon>
        <taxon>Trichinellidae</taxon>
        <taxon>Trichinella</taxon>
    </lineage>
</organism>
<accession>A0A0V1KQP7</accession>
<proteinExistence type="predicted"/>
<gene>
    <name evidence="1" type="ORF">T02_4149</name>
</gene>
<comment type="caution">
    <text evidence="1">The sequence shown here is derived from an EMBL/GenBank/DDBJ whole genome shotgun (WGS) entry which is preliminary data.</text>
</comment>
<evidence type="ECO:0000313" key="2">
    <source>
        <dbReference type="Proteomes" id="UP000054721"/>
    </source>
</evidence>
<keyword evidence="2" id="KW-1185">Reference proteome</keyword>
<dbReference type="EMBL" id="JYDW01000314">
    <property type="protein sequence ID" value="KRZ49430.1"/>
    <property type="molecule type" value="Genomic_DNA"/>
</dbReference>
<dbReference type="Proteomes" id="UP000054721">
    <property type="component" value="Unassembled WGS sequence"/>
</dbReference>
<evidence type="ECO:0000313" key="1">
    <source>
        <dbReference type="EMBL" id="KRZ49430.1"/>
    </source>
</evidence>
<sequence>MANDKRRWKLFVANRVKEIQAVPQLLETLRGYALHTRLPNIVWWPGTRWLGEEKNPWPELDINGILDQTEIEKVGRTSFLSITTSLRRNMEDVIDPIRHTFQHILPLFYLLRTGTQQQSCGFDLNMIGN</sequence>
<name>A0A0V1KQP7_9BILA</name>
<protein>
    <submittedName>
        <fullName evidence="1">Uncharacterized protein</fullName>
    </submittedName>
</protein>